<evidence type="ECO:0000256" key="1">
    <source>
        <dbReference type="ARBA" id="ARBA00022679"/>
    </source>
</evidence>
<keyword evidence="4" id="KW-0418">Kinase</keyword>
<dbReference type="EMBL" id="JACHXA010000009">
    <property type="protein sequence ID" value="MBB3066581.1"/>
    <property type="molecule type" value="Genomic_DNA"/>
</dbReference>
<feature type="domain" description="Nucleotidyl transferase" evidence="3">
    <location>
        <begin position="2"/>
        <end position="117"/>
    </location>
</feature>
<accession>A0A839SUV7</accession>
<protein>
    <submittedName>
        <fullName evidence="4">Choline kinase</fullName>
    </submittedName>
</protein>
<evidence type="ECO:0000313" key="4">
    <source>
        <dbReference type="EMBL" id="MBB3066581.1"/>
    </source>
</evidence>
<dbReference type="GO" id="GO:0016779">
    <property type="term" value="F:nucleotidyltransferase activity"/>
    <property type="evidence" value="ECO:0007669"/>
    <property type="project" value="UniProtKB-KW"/>
</dbReference>
<dbReference type="AlphaFoldDB" id="A0A839SUV7"/>
<evidence type="ECO:0000313" key="5">
    <source>
        <dbReference type="Proteomes" id="UP000581135"/>
    </source>
</evidence>
<dbReference type="InterPro" id="IPR029044">
    <property type="entry name" value="Nucleotide-diphossugar_trans"/>
</dbReference>
<evidence type="ECO:0000259" key="3">
    <source>
        <dbReference type="Pfam" id="PF00483"/>
    </source>
</evidence>
<keyword evidence="5" id="KW-1185">Reference proteome</keyword>
<gene>
    <name evidence="4" type="ORF">FHR98_002889</name>
</gene>
<dbReference type="CDD" id="cd02523">
    <property type="entry name" value="PC_cytidylyltransferase"/>
    <property type="match status" value="1"/>
</dbReference>
<dbReference type="PANTHER" id="PTHR43584">
    <property type="entry name" value="NUCLEOTIDYL TRANSFERASE"/>
    <property type="match status" value="1"/>
</dbReference>
<keyword evidence="2" id="KW-0548">Nucleotidyltransferase</keyword>
<name>A0A839SUV7_9PROT</name>
<dbReference type="InterPro" id="IPR005835">
    <property type="entry name" value="NTP_transferase_dom"/>
</dbReference>
<dbReference type="Gene3D" id="3.90.550.10">
    <property type="entry name" value="Spore Coat Polysaccharide Biosynthesis Protein SpsA, Chain A"/>
    <property type="match status" value="1"/>
</dbReference>
<dbReference type="SUPFAM" id="SSF53448">
    <property type="entry name" value="Nucleotide-diphospho-sugar transferases"/>
    <property type="match status" value="1"/>
</dbReference>
<dbReference type="InterPro" id="IPR050065">
    <property type="entry name" value="GlmU-like"/>
</dbReference>
<dbReference type="GO" id="GO:0016301">
    <property type="term" value="F:kinase activity"/>
    <property type="evidence" value="ECO:0007669"/>
    <property type="project" value="UniProtKB-KW"/>
</dbReference>
<organism evidence="4 5">
    <name type="scientific">Limibacillus halophilus</name>
    <dbReference type="NCBI Taxonomy" id="1579333"/>
    <lineage>
        <taxon>Bacteria</taxon>
        <taxon>Pseudomonadati</taxon>
        <taxon>Pseudomonadota</taxon>
        <taxon>Alphaproteobacteria</taxon>
        <taxon>Rhodospirillales</taxon>
        <taxon>Rhodovibrionaceae</taxon>
        <taxon>Limibacillus</taxon>
    </lineage>
</organism>
<comment type="caution">
    <text evidence="4">The sequence shown here is derived from an EMBL/GenBank/DDBJ whole genome shotgun (WGS) entry which is preliminary data.</text>
</comment>
<dbReference type="PANTHER" id="PTHR43584:SF8">
    <property type="entry name" value="N-ACETYLMURAMATE ALPHA-1-PHOSPHATE URIDYLYLTRANSFERASE"/>
    <property type="match status" value="1"/>
</dbReference>
<keyword evidence="1" id="KW-0808">Transferase</keyword>
<dbReference type="Pfam" id="PF00483">
    <property type="entry name" value="NTP_transferase"/>
    <property type="match status" value="1"/>
</dbReference>
<evidence type="ECO:0000256" key="2">
    <source>
        <dbReference type="ARBA" id="ARBA00022695"/>
    </source>
</evidence>
<proteinExistence type="predicted"/>
<reference evidence="4 5" key="1">
    <citation type="submission" date="2020-08" db="EMBL/GenBank/DDBJ databases">
        <title>Genomic Encyclopedia of Type Strains, Phase III (KMG-III): the genomes of soil and plant-associated and newly described type strains.</title>
        <authorList>
            <person name="Whitman W."/>
        </authorList>
    </citation>
    <scope>NUCLEOTIDE SEQUENCE [LARGE SCALE GENOMIC DNA]</scope>
    <source>
        <strain evidence="4 5">CECT 8803</strain>
    </source>
</reference>
<dbReference type="Proteomes" id="UP000581135">
    <property type="component" value="Unassembled WGS sequence"/>
</dbReference>
<sequence>MKAVILSAGQGKRLLPLTENTPKALLDIQGRPLFAWQVDSLAANGVTEIVFVTGYNSELFDKSLEDLAPRYPQVKLRSLFNPFYSVADNLASCWMARSELQGDVFLINGDTLFHRDLAARVVTSPDAPITLAIDQKAQYDEDDMKVGLDGTRLIAIGKTLTAEQTQAESIGFLFFRKSGSARFVQMLEDWMRDGEGLRRWYLSAIHALSSEIDIQTRLIAGLEWCEVDYPQDHQRAQEMLSAWP</sequence>